<comment type="function">
    <text evidence="4">Required for vesicular transport between the endoplasmic reticulum and the Golgi apparatus.</text>
</comment>
<keyword evidence="2 4" id="KW-0813">Transport</keyword>
<evidence type="ECO:0000313" key="6">
    <source>
        <dbReference type="Proteomes" id="UP000243686"/>
    </source>
</evidence>
<evidence type="ECO:0000313" key="5">
    <source>
        <dbReference type="EMBL" id="OON17766.1"/>
    </source>
</evidence>
<dbReference type="Proteomes" id="UP000243686">
    <property type="component" value="Unassembled WGS sequence"/>
</dbReference>
<gene>
    <name evidence="5" type="ORF">X801_06393</name>
</gene>
<keyword evidence="4" id="KW-0472">Membrane</keyword>
<dbReference type="Pfam" id="PF14938">
    <property type="entry name" value="SNAP"/>
    <property type="match status" value="2"/>
</dbReference>
<sequence>MNKGNMRSGDKIQEMVSLYEKAANCYKMAHNWTEAGNAFLEAARLCIQDKAKHEAATQFVNASTAFKKVDPQRSIECINQAIEIYTEMGRFSTAAKHHMTVAEIYETVLVDLEQAIRHYEQAADYFKGEESNSSAMKCQLMVAQLSATLGQYSKAADIFEEVGKASMENKLLKYGAKEHLFKSSICHFCVDLINGQKALKTFEESFPMFADSRECTLMKDTPFPGTLGFFMTVPSFPQYDTPTVITYLSVLQKLSDALEQENVEAFTAAVQEYDNITRLDPWITSLLLKLKKTIGGDDEDIT</sequence>
<dbReference type="PANTHER" id="PTHR13768">
    <property type="entry name" value="SOLUBLE NSF ATTACHMENT PROTEIN SNAP"/>
    <property type="match status" value="1"/>
</dbReference>
<dbReference type="AlphaFoldDB" id="A0A1S8WTE6"/>
<reference evidence="5 6" key="1">
    <citation type="submission" date="2015-03" db="EMBL/GenBank/DDBJ databases">
        <title>Draft genome of the nematode, Opisthorchis viverrini.</title>
        <authorList>
            <person name="Mitreva M."/>
        </authorList>
    </citation>
    <scope>NUCLEOTIDE SEQUENCE [LARGE SCALE GENOMIC DNA]</scope>
    <source>
        <strain evidence="5">Khon Kaen</strain>
    </source>
</reference>
<dbReference type="GO" id="GO:0019905">
    <property type="term" value="F:syntaxin binding"/>
    <property type="evidence" value="ECO:0007669"/>
    <property type="project" value="TreeGrafter"/>
</dbReference>
<dbReference type="CDD" id="cd15832">
    <property type="entry name" value="SNAP"/>
    <property type="match status" value="1"/>
</dbReference>
<dbReference type="GO" id="GO:0031201">
    <property type="term" value="C:SNARE complex"/>
    <property type="evidence" value="ECO:0007669"/>
    <property type="project" value="TreeGrafter"/>
</dbReference>
<accession>A0A1S8WTE6</accession>
<dbReference type="InterPro" id="IPR011990">
    <property type="entry name" value="TPR-like_helical_dom_sf"/>
</dbReference>
<dbReference type="PANTHER" id="PTHR13768:SF8">
    <property type="entry name" value="ALPHA-SOLUBLE NSF ATTACHMENT PROTEIN"/>
    <property type="match status" value="1"/>
</dbReference>
<dbReference type="SUPFAM" id="SSF48452">
    <property type="entry name" value="TPR-like"/>
    <property type="match status" value="2"/>
</dbReference>
<proteinExistence type="inferred from homology"/>
<keyword evidence="6" id="KW-1185">Reference proteome</keyword>
<evidence type="ECO:0000256" key="4">
    <source>
        <dbReference type="RuleBase" id="RU367013"/>
    </source>
</evidence>
<evidence type="ECO:0000256" key="3">
    <source>
        <dbReference type="ARBA" id="ARBA00022927"/>
    </source>
</evidence>
<dbReference type="GO" id="GO:0005774">
    <property type="term" value="C:vacuolar membrane"/>
    <property type="evidence" value="ECO:0007669"/>
    <property type="project" value="TreeGrafter"/>
</dbReference>
<comment type="similarity">
    <text evidence="1 4">Belongs to the SNAP family.</text>
</comment>
<dbReference type="Gene3D" id="1.25.40.10">
    <property type="entry name" value="Tetratricopeptide repeat domain"/>
    <property type="match status" value="2"/>
</dbReference>
<protein>
    <submittedName>
        <fullName evidence="5">Aromatic-di-Alanine repeat protein</fullName>
    </submittedName>
</protein>
<dbReference type="InterPro" id="IPR000744">
    <property type="entry name" value="NSF_attach"/>
</dbReference>
<comment type="subcellular location">
    <subcellularLocation>
        <location evidence="4">Membrane</location>
        <topology evidence="4">Peripheral membrane protein</topology>
    </subcellularLocation>
</comment>
<dbReference type="GO" id="GO:0005483">
    <property type="term" value="F:soluble NSF attachment protein activity"/>
    <property type="evidence" value="ECO:0007669"/>
    <property type="project" value="TreeGrafter"/>
</dbReference>
<dbReference type="GO" id="GO:0006886">
    <property type="term" value="P:intracellular protein transport"/>
    <property type="evidence" value="ECO:0007669"/>
    <property type="project" value="UniProtKB-UniRule"/>
</dbReference>
<evidence type="ECO:0000256" key="1">
    <source>
        <dbReference type="ARBA" id="ARBA00010050"/>
    </source>
</evidence>
<dbReference type="EMBL" id="KV894921">
    <property type="protein sequence ID" value="OON17766.1"/>
    <property type="molecule type" value="Genomic_DNA"/>
</dbReference>
<name>A0A1S8WTE6_OPIVI</name>
<dbReference type="GO" id="GO:0035494">
    <property type="term" value="P:SNARE complex disassembly"/>
    <property type="evidence" value="ECO:0007669"/>
    <property type="project" value="TreeGrafter"/>
</dbReference>
<keyword evidence="3 4" id="KW-0653">Protein transport</keyword>
<evidence type="ECO:0000256" key="2">
    <source>
        <dbReference type="ARBA" id="ARBA00022448"/>
    </source>
</evidence>
<organism evidence="5 6">
    <name type="scientific">Opisthorchis viverrini</name>
    <name type="common">Southeast Asian liver fluke</name>
    <dbReference type="NCBI Taxonomy" id="6198"/>
    <lineage>
        <taxon>Eukaryota</taxon>
        <taxon>Metazoa</taxon>
        <taxon>Spiralia</taxon>
        <taxon>Lophotrochozoa</taxon>
        <taxon>Platyhelminthes</taxon>
        <taxon>Trematoda</taxon>
        <taxon>Digenea</taxon>
        <taxon>Opisthorchiida</taxon>
        <taxon>Opisthorchiata</taxon>
        <taxon>Opisthorchiidae</taxon>
        <taxon>Opisthorchis</taxon>
    </lineage>
</organism>
<keyword evidence="4" id="KW-0931">ER-Golgi transport</keyword>
<dbReference type="PRINTS" id="PR00448">
    <property type="entry name" value="NSFATTACHMNT"/>
</dbReference>